<sequence>MNLTTVIPAAHNKGLTLRIANAAKECSGLSDVVVFDNGVGRGGRLGTGTNVGNYAVFHRSANDLSSDLILFIHNDLIIYEHGFDQRLIEAFANDPRLGLVGFVASNEIDAQGGRGLGTRSNYQGNEPGTSPAETHGMRERGFCAAAVVDGAAMCFRRDALLDCPELDFPPHHFYDKMFSCQMLERGWHVGYLGVACDHKSGQTANEYKGYHDLAREWCEEHDCVRTGNPDQDVYLEAERRFLTEYRDEKRFIPLKVGPDHEIYHTHSQAYATP</sequence>
<dbReference type="InterPro" id="IPR059123">
    <property type="entry name" value="StrF_dom"/>
</dbReference>
<dbReference type="Proteomes" id="UP000702544">
    <property type="component" value="Unassembled WGS sequence"/>
</dbReference>
<protein>
    <recommendedName>
        <fullName evidence="2">Streptomycin biosynthesis protein StrF domain-containing protein</fullName>
    </recommendedName>
</protein>
<proteinExistence type="predicted"/>
<feature type="compositionally biased region" description="Polar residues" evidence="1">
    <location>
        <begin position="118"/>
        <end position="132"/>
    </location>
</feature>
<evidence type="ECO:0000259" key="2">
    <source>
        <dbReference type="Pfam" id="PF13712"/>
    </source>
</evidence>
<dbReference type="SUPFAM" id="SSF53448">
    <property type="entry name" value="Nucleotide-diphospho-sugar transferases"/>
    <property type="match status" value="1"/>
</dbReference>
<dbReference type="AlphaFoldDB" id="A0AAE4ZAF0"/>
<evidence type="ECO:0000313" key="3">
    <source>
        <dbReference type="EMBL" id="NIR76760.1"/>
    </source>
</evidence>
<evidence type="ECO:0000313" key="4">
    <source>
        <dbReference type="Proteomes" id="UP000702544"/>
    </source>
</evidence>
<feature type="region of interest" description="Disordered" evidence="1">
    <location>
        <begin position="114"/>
        <end position="135"/>
    </location>
</feature>
<reference evidence="3 4" key="1">
    <citation type="submission" date="2020-01" db="EMBL/GenBank/DDBJ databases">
        <title>Genomes assembled from Gulf of Kutch pelagic sediment metagenomes.</title>
        <authorList>
            <person name="Chandrashekar M."/>
            <person name="Mahajan M.S."/>
            <person name="Dave K.J."/>
            <person name="Vatsa P."/>
            <person name="Nathani N.M."/>
        </authorList>
    </citation>
    <scope>NUCLEOTIDE SEQUENCE [LARGE SCALE GENOMIC DNA]</scope>
    <source>
        <strain evidence="3">KS3-K002</strain>
    </source>
</reference>
<accession>A0AAE4ZAF0</accession>
<evidence type="ECO:0000256" key="1">
    <source>
        <dbReference type="SAM" id="MobiDB-lite"/>
    </source>
</evidence>
<feature type="domain" description="Streptomycin biosynthesis protein StrF" evidence="2">
    <location>
        <begin position="70"/>
        <end position="191"/>
    </location>
</feature>
<dbReference type="Gene3D" id="3.90.550.10">
    <property type="entry name" value="Spore Coat Polysaccharide Biosynthesis Protein SpsA, Chain A"/>
    <property type="match status" value="1"/>
</dbReference>
<dbReference type="EMBL" id="JAACAK010000148">
    <property type="protein sequence ID" value="NIR76760.1"/>
    <property type="molecule type" value="Genomic_DNA"/>
</dbReference>
<gene>
    <name evidence="3" type="ORF">GWO12_16915</name>
</gene>
<name>A0AAE4ZAF0_9BACT</name>
<comment type="caution">
    <text evidence="3">The sequence shown here is derived from an EMBL/GenBank/DDBJ whole genome shotgun (WGS) entry which is preliminary data.</text>
</comment>
<dbReference type="InterPro" id="IPR029044">
    <property type="entry name" value="Nucleotide-diphossugar_trans"/>
</dbReference>
<dbReference type="Pfam" id="PF13712">
    <property type="entry name" value="Glyco_tranf_2_5"/>
    <property type="match status" value="1"/>
</dbReference>
<organism evidence="3 4">
    <name type="scientific">Candidatus Kutchimonas denitrificans</name>
    <dbReference type="NCBI Taxonomy" id="3056748"/>
    <lineage>
        <taxon>Bacteria</taxon>
        <taxon>Pseudomonadati</taxon>
        <taxon>Gemmatimonadota</taxon>
        <taxon>Gemmatimonadia</taxon>
        <taxon>Candidatus Palauibacterales</taxon>
        <taxon>Candidatus Palauibacteraceae</taxon>
        <taxon>Candidatus Kutchimonas</taxon>
    </lineage>
</organism>